<evidence type="ECO:0000313" key="2">
    <source>
        <dbReference type="EMBL" id="EPB80602.1"/>
    </source>
</evidence>
<name>A0A0D6MDG1_9BILA</name>
<dbReference type="EMBL" id="KE124778">
    <property type="protein sequence ID" value="EPB80602.1"/>
    <property type="molecule type" value="Genomic_DNA"/>
</dbReference>
<gene>
    <name evidence="2" type="ORF">ANCCEY_00316</name>
</gene>
<dbReference type="AlphaFoldDB" id="A0A0D6MDG1"/>
<keyword evidence="1" id="KW-0732">Signal</keyword>
<proteinExistence type="predicted"/>
<organism evidence="2 3">
    <name type="scientific">Ancylostoma ceylanicum</name>
    <dbReference type="NCBI Taxonomy" id="53326"/>
    <lineage>
        <taxon>Eukaryota</taxon>
        <taxon>Metazoa</taxon>
        <taxon>Ecdysozoa</taxon>
        <taxon>Nematoda</taxon>
        <taxon>Chromadorea</taxon>
        <taxon>Rhabditida</taxon>
        <taxon>Rhabditina</taxon>
        <taxon>Rhabditomorpha</taxon>
        <taxon>Strongyloidea</taxon>
        <taxon>Ancylostomatidae</taxon>
        <taxon>Ancylostomatinae</taxon>
        <taxon>Ancylostoma</taxon>
    </lineage>
</organism>
<protein>
    <submittedName>
        <fullName evidence="2">Uncharacterized protein</fullName>
    </submittedName>
</protein>
<sequence>MFLCFFALAFLATVMAQSYGVPPAQEPPYGAPPAQQQPLYPPQQMYPLKHKRKELAITVAYTVAGRSEDSKACTGSLQHIKICLEEQGCKAGDYCERETSCIINLRAAEVGSWRLAGQPHAIRVGGSGKSVKSWKNRPKDYNVRMRCAVALMIPLPPGWRTPESIIQGQANLGEFHLCPYTSMDII</sequence>
<keyword evidence="3" id="KW-1185">Reference proteome</keyword>
<accession>A0A0D6MDG1</accession>
<evidence type="ECO:0000256" key="1">
    <source>
        <dbReference type="SAM" id="SignalP"/>
    </source>
</evidence>
<evidence type="ECO:0000313" key="3">
    <source>
        <dbReference type="Proteomes" id="UP000054495"/>
    </source>
</evidence>
<feature type="chain" id="PRO_5002307999" evidence="1">
    <location>
        <begin position="17"/>
        <end position="186"/>
    </location>
</feature>
<feature type="signal peptide" evidence="1">
    <location>
        <begin position="1"/>
        <end position="16"/>
    </location>
</feature>
<dbReference type="Proteomes" id="UP000054495">
    <property type="component" value="Unassembled WGS sequence"/>
</dbReference>
<reference evidence="2 3" key="1">
    <citation type="submission" date="2013-05" db="EMBL/GenBank/DDBJ databases">
        <title>Draft genome of the parasitic nematode Anyclostoma ceylanicum.</title>
        <authorList>
            <person name="Mitreva M."/>
        </authorList>
    </citation>
    <scope>NUCLEOTIDE SEQUENCE [LARGE SCALE GENOMIC DNA]</scope>
</reference>